<dbReference type="InterPro" id="IPR009492">
    <property type="entry name" value="TniQ"/>
</dbReference>
<dbReference type="Pfam" id="PF15978">
    <property type="entry name" value="TnsD"/>
    <property type="match status" value="1"/>
</dbReference>
<evidence type="ECO:0000256" key="1">
    <source>
        <dbReference type="SAM" id="MobiDB-lite"/>
    </source>
</evidence>
<protein>
    <submittedName>
        <fullName evidence="4">TnsD family transposase</fullName>
    </submittedName>
</protein>
<name>A0ABT2LDU8_9RALS</name>
<feature type="domain" description="TniQ" evidence="2">
    <location>
        <begin position="37"/>
        <end position="191"/>
    </location>
</feature>
<feature type="compositionally biased region" description="Basic and acidic residues" evidence="1">
    <location>
        <begin position="9"/>
        <end position="20"/>
    </location>
</feature>
<feature type="domain" description="Transposon Tn7 transposition protein TnsD C-terminal" evidence="3">
    <location>
        <begin position="376"/>
        <end position="490"/>
    </location>
</feature>
<evidence type="ECO:0000259" key="3">
    <source>
        <dbReference type="Pfam" id="PF15978"/>
    </source>
</evidence>
<accession>A0ABT2LDU8</accession>
<comment type="caution">
    <text evidence="4">The sequence shown here is derived from an EMBL/GenBank/DDBJ whole genome shotgun (WGS) entry which is preliminary data.</text>
</comment>
<evidence type="ECO:0000259" key="2">
    <source>
        <dbReference type="Pfam" id="PF06527"/>
    </source>
</evidence>
<sequence length="510" mass="56935">MQEQVLHQKLHETQDGRRTANWEGGDSVMEPHVLVVPMLESDETVFSLLARTSCLCGSQNSKALCSCLLGTDEHSSPIFDFPQRLATFASHLHGPLSNPVALADRATVLPFYVRFRDPSIAARAIAKMCGSTVAALKDDLGLRASAAGPGARVKACRECMAADTAAVGTSYWHRTHQLPSVTMCPTHSVPLLESRSIGPGKQRRLFLPHEVRWDPAKNCESDKSPDPSALRISKLSAEALSSELPGGLNRETLYFTYRHGLKSSGFLSPRGQLRASALQSSLRKHVAHIPDSIRLCRPEVQRETEILIAILRARTETFNTLPHLVLIDFLFESWAHFAATYEWESTMGHSHASLGATRLYQAPSRQLTARSANPAKHAQCTHAIKQYMREHPMAFRTHVMRACGGAWRWLYRNDRTWLDANAPPPLPRGRRYISWVDWDKRDTRLVELIDSKHKAGLLVPSVRVTPVTVLKAMDPLPFSVQLNKMPKSASKLLEVVGEIKRQRNQIPILD</sequence>
<dbReference type="Pfam" id="PF06527">
    <property type="entry name" value="TniQ"/>
    <property type="match status" value="1"/>
</dbReference>
<dbReference type="RefSeq" id="WP_260784964.1">
    <property type="nucleotide sequence ID" value="NZ_JAOCQI010000003.1"/>
</dbReference>
<dbReference type="EMBL" id="JAOCQI010000003">
    <property type="protein sequence ID" value="MCT7313008.1"/>
    <property type="molecule type" value="Genomic_DNA"/>
</dbReference>
<organism evidence="4 5">
    <name type="scientific">Ralstonia mojiangensis</name>
    <dbReference type="NCBI Taxonomy" id="2953895"/>
    <lineage>
        <taxon>Bacteria</taxon>
        <taxon>Pseudomonadati</taxon>
        <taxon>Pseudomonadota</taxon>
        <taxon>Betaproteobacteria</taxon>
        <taxon>Burkholderiales</taxon>
        <taxon>Burkholderiaceae</taxon>
        <taxon>Ralstonia</taxon>
    </lineage>
</organism>
<dbReference type="InterPro" id="IPR032750">
    <property type="entry name" value="TnsD_C"/>
</dbReference>
<keyword evidence="5" id="KW-1185">Reference proteome</keyword>
<proteinExistence type="predicted"/>
<evidence type="ECO:0000313" key="4">
    <source>
        <dbReference type="EMBL" id="MCT7313008.1"/>
    </source>
</evidence>
<gene>
    <name evidence="4" type="ORF">N5J06_18705</name>
</gene>
<dbReference type="Proteomes" id="UP001164420">
    <property type="component" value="Unassembled WGS sequence"/>
</dbReference>
<evidence type="ECO:0000313" key="5">
    <source>
        <dbReference type="Proteomes" id="UP001164420"/>
    </source>
</evidence>
<reference evidence="4 5" key="1">
    <citation type="journal article" date="2023" name="Front. Microbiol.">
        <title>Ralstonia chuxiongensis sp. nov., Ralstonia mojiangensis sp. nov., and Ralstonia soli sp. nov., isolated from tobacco fields, are three novel species in the family Burkholderiaceae.</title>
        <authorList>
            <person name="Lu C.H."/>
            <person name="Zhang Y.Y."/>
            <person name="Jiang N."/>
            <person name="Chen W."/>
            <person name="Shao X."/>
            <person name="Zhao Z.M."/>
            <person name="Lu W.L."/>
            <person name="Hu X."/>
            <person name="Xi Y.X."/>
            <person name="Zou S.Y."/>
            <person name="Wei Q.J."/>
            <person name="Lin Z.L."/>
            <person name="Gong L."/>
            <person name="Gai X.T."/>
            <person name="Zhang L.Q."/>
            <person name="Li J.Y."/>
            <person name="Jin Y."/>
            <person name="Xia Z.Y."/>
        </authorList>
    </citation>
    <scope>NUCLEOTIDE SEQUENCE [LARGE SCALE GENOMIC DNA]</scope>
    <source>
        <strain evidence="4 5">22TCJT01-1</strain>
    </source>
</reference>
<feature type="region of interest" description="Disordered" evidence="1">
    <location>
        <begin position="1"/>
        <end position="25"/>
    </location>
</feature>